<reference evidence="2" key="1">
    <citation type="submission" date="2018-07" db="EMBL/GenBank/DDBJ databases">
        <authorList>
            <person name="Quirk P.G."/>
            <person name="Krulwich T.A."/>
        </authorList>
    </citation>
    <scope>NUCLEOTIDE SEQUENCE</scope>
</reference>
<dbReference type="SUPFAM" id="SSF51161">
    <property type="entry name" value="Trimeric LpxA-like enzymes"/>
    <property type="match status" value="1"/>
</dbReference>
<dbReference type="PANTHER" id="PTHR23416:SF78">
    <property type="entry name" value="LIPOPOLYSACCHARIDE BIOSYNTHESIS O-ACETYL TRANSFERASE WBBJ-RELATED"/>
    <property type="match status" value="1"/>
</dbReference>
<organism evidence="2">
    <name type="scientific">metagenome</name>
    <dbReference type="NCBI Taxonomy" id="256318"/>
    <lineage>
        <taxon>unclassified sequences</taxon>
        <taxon>metagenomes</taxon>
    </lineage>
</organism>
<dbReference type="InterPro" id="IPR001451">
    <property type="entry name" value="Hexapep"/>
</dbReference>
<gene>
    <name evidence="2" type="ORF">DF3PB_1630005</name>
</gene>
<dbReference type="PANTHER" id="PTHR23416">
    <property type="entry name" value="SIALIC ACID SYNTHASE-RELATED"/>
    <property type="match status" value="1"/>
</dbReference>
<evidence type="ECO:0000256" key="1">
    <source>
        <dbReference type="ARBA" id="ARBA00022679"/>
    </source>
</evidence>
<dbReference type="Pfam" id="PF00132">
    <property type="entry name" value="Hexapep"/>
    <property type="match status" value="1"/>
</dbReference>
<dbReference type="Gene3D" id="2.160.10.10">
    <property type="entry name" value="Hexapeptide repeat proteins"/>
    <property type="match status" value="1"/>
</dbReference>
<protein>
    <submittedName>
        <fullName evidence="2">Transferase hexapeptide repeat containing protein</fullName>
    </submittedName>
</protein>
<dbReference type="InterPro" id="IPR051159">
    <property type="entry name" value="Hexapeptide_acetyltransf"/>
</dbReference>
<keyword evidence="1 2" id="KW-0808">Transferase</keyword>
<dbReference type="PROSITE" id="PS00101">
    <property type="entry name" value="HEXAPEP_TRANSFERASES"/>
    <property type="match status" value="1"/>
</dbReference>
<evidence type="ECO:0000313" key="2">
    <source>
        <dbReference type="EMBL" id="SUS05013.1"/>
    </source>
</evidence>
<dbReference type="CDD" id="cd04647">
    <property type="entry name" value="LbH_MAT_like"/>
    <property type="match status" value="1"/>
</dbReference>
<dbReference type="GO" id="GO:0016740">
    <property type="term" value="F:transferase activity"/>
    <property type="evidence" value="ECO:0007669"/>
    <property type="project" value="UniProtKB-KW"/>
</dbReference>
<sequence length="196" mass="21230">MDLLNNALAALRAKWYLRRAVAVGPKARIWGRPRMAVEGQLRIGASFQLLSTAATTEIAVAAGGRFLIGDRAYINYGCSFYAGDLIRIGDRCLFGTHVICMDNDFHYEEPELRFRHPPSRPIIVEDDVWVGARVTILKGVTIGRQSVIAAGSVVARDIPPGVVAAGVPARVMRRVRGAIPATIAEQDPANVPGVSR</sequence>
<dbReference type="AlphaFoldDB" id="A0A380T9Y4"/>
<dbReference type="InterPro" id="IPR011004">
    <property type="entry name" value="Trimer_LpxA-like_sf"/>
</dbReference>
<dbReference type="InterPro" id="IPR018357">
    <property type="entry name" value="Hexapep_transf_CS"/>
</dbReference>
<proteinExistence type="predicted"/>
<dbReference type="EMBL" id="UIDG01000072">
    <property type="protein sequence ID" value="SUS05013.1"/>
    <property type="molecule type" value="Genomic_DNA"/>
</dbReference>
<accession>A0A380T9Y4</accession>
<name>A0A380T9Y4_9ZZZZ</name>